<feature type="transmembrane region" description="Helical" evidence="9">
    <location>
        <begin position="91"/>
        <end position="116"/>
    </location>
</feature>
<keyword evidence="6 9" id="KW-1133">Transmembrane helix</keyword>
<dbReference type="OMA" id="KSENAGW"/>
<dbReference type="AlphaFoldDB" id="A0A034VFH8"/>
<sequence length="270" mass="29296">MPAKFEYSLGIDELKSKTHRLWQALIAEFLGNFLLNFFACGACTQPEDGTFKAFAFGLAVFIAITVIGNISGGHVNPAVTVGLLVAGRVSVLRAVLYIIFQCLGSIAGTAAIRTLIDEVYYNGLGHTHLTPNITELQGLGIEFFLGLVLVLTVFGACDAHKPDSRYTAPLAIGLSVTLGHLGTIRYTGASMNPARTLGTAFAVDNWDAHWVYWVGPILGGIAAALIYTQVLEKPLLQTSVKVIEVSEKYRTHADEREVSVVKTWKDSDFY</sequence>
<dbReference type="PANTHER" id="PTHR19139:SF199">
    <property type="entry name" value="MIP17260P"/>
    <property type="match status" value="1"/>
</dbReference>
<feature type="transmembrane region" description="Helical" evidence="9">
    <location>
        <begin position="51"/>
        <end position="70"/>
    </location>
</feature>
<evidence type="ECO:0000256" key="2">
    <source>
        <dbReference type="ARBA" id="ARBA00006175"/>
    </source>
</evidence>
<protein>
    <submittedName>
        <fullName evidence="10 12 13">Aquaporin AQPAe.a</fullName>
    </submittedName>
</protein>
<dbReference type="RefSeq" id="XP_049306714.1">
    <property type="nucleotide sequence ID" value="XM_049450757.1"/>
</dbReference>
<evidence type="ECO:0000256" key="6">
    <source>
        <dbReference type="ARBA" id="ARBA00022989"/>
    </source>
</evidence>
<keyword evidence="4" id="KW-1003">Cell membrane</keyword>
<dbReference type="EMBL" id="GAKP01018644">
    <property type="protein sequence ID" value="JAC40308.1"/>
    <property type="molecule type" value="Transcribed_RNA"/>
</dbReference>
<dbReference type="GeneID" id="105229354"/>
<dbReference type="PANTHER" id="PTHR19139">
    <property type="entry name" value="AQUAPORIN TRANSPORTER"/>
    <property type="match status" value="1"/>
</dbReference>
<comment type="similarity">
    <text evidence="2 8">Belongs to the MIP/aquaporin (TC 1.A.8) family.</text>
</comment>
<keyword evidence="11" id="KW-1185">Reference proteome</keyword>
<dbReference type="InterPro" id="IPR023271">
    <property type="entry name" value="Aquaporin-like"/>
</dbReference>
<evidence type="ECO:0000313" key="14">
    <source>
        <dbReference type="RefSeq" id="XP_049306714.1"/>
    </source>
</evidence>
<keyword evidence="5 8" id="KW-0812">Transmembrane</keyword>
<proteinExistence type="inferred from homology"/>
<dbReference type="OrthoDB" id="3222at2759"/>
<feature type="transmembrane region" description="Helical" evidence="9">
    <location>
        <begin position="136"/>
        <end position="156"/>
    </location>
</feature>
<evidence type="ECO:0000256" key="7">
    <source>
        <dbReference type="ARBA" id="ARBA00023136"/>
    </source>
</evidence>
<evidence type="ECO:0000256" key="4">
    <source>
        <dbReference type="ARBA" id="ARBA00022475"/>
    </source>
</evidence>
<evidence type="ECO:0000313" key="11">
    <source>
        <dbReference type="Proteomes" id="UP001652620"/>
    </source>
</evidence>
<dbReference type="CDD" id="cd00333">
    <property type="entry name" value="MIP"/>
    <property type="match status" value="1"/>
</dbReference>
<dbReference type="InterPro" id="IPR034294">
    <property type="entry name" value="Aquaporin_transptr"/>
</dbReference>
<dbReference type="PROSITE" id="PS00221">
    <property type="entry name" value="MIP"/>
    <property type="match status" value="1"/>
</dbReference>
<evidence type="ECO:0000313" key="12">
    <source>
        <dbReference type="RefSeq" id="XP_011207912.1"/>
    </source>
</evidence>
<dbReference type="Pfam" id="PF00230">
    <property type="entry name" value="MIP"/>
    <property type="match status" value="1"/>
</dbReference>
<keyword evidence="3 8" id="KW-0813">Transport</keyword>
<dbReference type="FunFam" id="1.20.1080.10:FF:000023">
    <property type="entry name" value="Prip, isoform A"/>
    <property type="match status" value="1"/>
</dbReference>
<dbReference type="SUPFAM" id="SSF81338">
    <property type="entry name" value="Aquaporin-like"/>
    <property type="match status" value="1"/>
</dbReference>
<evidence type="ECO:0000256" key="5">
    <source>
        <dbReference type="ARBA" id="ARBA00022692"/>
    </source>
</evidence>
<evidence type="ECO:0000256" key="8">
    <source>
        <dbReference type="RuleBase" id="RU000477"/>
    </source>
</evidence>
<evidence type="ECO:0000256" key="1">
    <source>
        <dbReference type="ARBA" id="ARBA00004651"/>
    </source>
</evidence>
<gene>
    <name evidence="10" type="primary">AQP</name>
    <name evidence="12 13 14" type="synonym">LOC105229354</name>
</gene>
<dbReference type="InterPro" id="IPR000425">
    <property type="entry name" value="MIP"/>
</dbReference>
<reference evidence="12" key="2">
    <citation type="submission" date="2022-04" db="UniProtKB">
        <authorList>
            <consortium name="RefSeq"/>
        </authorList>
    </citation>
    <scope>IDENTIFICATION</scope>
    <source>
        <strain evidence="12">Punador</strain>
        <tissue evidence="13 14">Adult</tissue>
    </source>
</reference>
<dbReference type="InterPro" id="IPR022357">
    <property type="entry name" value="MIP_CS"/>
</dbReference>
<accession>A0A034VFH8</accession>
<feature type="transmembrane region" description="Helical" evidence="9">
    <location>
        <begin position="208"/>
        <end position="227"/>
    </location>
</feature>
<reference evidence="10" key="1">
    <citation type="journal article" date="2014" name="BMC Genomics">
        <title>Characterizing the developmental transcriptome of the oriental fruit fly, Bactrocera dorsalis (Diptera: Tephritidae) through comparative genomic analysis with Drosophila melanogaster utilizing modENCODE datasets.</title>
        <authorList>
            <person name="Geib S.M."/>
            <person name="Calla B."/>
            <person name="Hall B."/>
            <person name="Hou S."/>
            <person name="Manoukis N.C."/>
        </authorList>
    </citation>
    <scope>NUCLEOTIDE SEQUENCE</scope>
    <source>
        <strain evidence="10">Punador</strain>
    </source>
</reference>
<dbReference type="PRINTS" id="PR00783">
    <property type="entry name" value="MINTRINSICP"/>
</dbReference>
<name>A0A034VFH8_BACDO</name>
<dbReference type="Proteomes" id="UP001652620">
    <property type="component" value="Chromosome 3"/>
</dbReference>
<evidence type="ECO:0000256" key="9">
    <source>
        <dbReference type="SAM" id="Phobius"/>
    </source>
</evidence>
<organism evidence="10">
    <name type="scientific">Bactrocera dorsalis</name>
    <name type="common">Oriental fruit fly</name>
    <name type="synonym">Dacus dorsalis</name>
    <dbReference type="NCBI Taxonomy" id="27457"/>
    <lineage>
        <taxon>Eukaryota</taxon>
        <taxon>Metazoa</taxon>
        <taxon>Ecdysozoa</taxon>
        <taxon>Arthropoda</taxon>
        <taxon>Hexapoda</taxon>
        <taxon>Insecta</taxon>
        <taxon>Pterygota</taxon>
        <taxon>Neoptera</taxon>
        <taxon>Endopterygota</taxon>
        <taxon>Diptera</taxon>
        <taxon>Brachycera</taxon>
        <taxon>Muscomorpha</taxon>
        <taxon>Tephritoidea</taxon>
        <taxon>Tephritidae</taxon>
        <taxon>Bactrocera</taxon>
        <taxon>Bactrocera</taxon>
    </lineage>
</organism>
<dbReference type="RefSeq" id="XP_011207912.1">
    <property type="nucleotide sequence ID" value="XM_011209610.3"/>
</dbReference>
<keyword evidence="7 9" id="KW-0472">Membrane</keyword>
<evidence type="ECO:0000256" key="3">
    <source>
        <dbReference type="ARBA" id="ARBA00022448"/>
    </source>
</evidence>
<comment type="subcellular location">
    <subcellularLocation>
        <location evidence="1">Cell membrane</location>
        <topology evidence="1">Multi-pass membrane protein</topology>
    </subcellularLocation>
</comment>
<dbReference type="GO" id="GO:0015267">
    <property type="term" value="F:channel activity"/>
    <property type="evidence" value="ECO:0007669"/>
    <property type="project" value="InterPro"/>
</dbReference>
<dbReference type="NCBIfam" id="TIGR00861">
    <property type="entry name" value="MIP"/>
    <property type="match status" value="1"/>
</dbReference>
<dbReference type="CTD" id="36237"/>
<dbReference type="KEGG" id="bdr:105229354"/>
<dbReference type="Gene3D" id="1.20.1080.10">
    <property type="entry name" value="Glycerol uptake facilitator protein"/>
    <property type="match status" value="1"/>
</dbReference>
<dbReference type="RefSeq" id="XP_049306713.1">
    <property type="nucleotide sequence ID" value="XM_049450756.1"/>
</dbReference>
<evidence type="ECO:0000313" key="10">
    <source>
        <dbReference type="EMBL" id="JAC40308.1"/>
    </source>
</evidence>
<feature type="transmembrane region" description="Helical" evidence="9">
    <location>
        <begin position="21"/>
        <end position="39"/>
    </location>
</feature>
<evidence type="ECO:0000313" key="13">
    <source>
        <dbReference type="RefSeq" id="XP_049306713.1"/>
    </source>
</evidence>
<feature type="transmembrane region" description="Helical" evidence="9">
    <location>
        <begin position="168"/>
        <end position="188"/>
    </location>
</feature>
<dbReference type="GO" id="GO:0005886">
    <property type="term" value="C:plasma membrane"/>
    <property type="evidence" value="ECO:0007669"/>
    <property type="project" value="UniProtKB-SubCell"/>
</dbReference>